<keyword evidence="9 12" id="KW-0472">Membrane</keyword>
<comment type="subcellular location">
    <subcellularLocation>
        <location evidence="1">Cell membrane</location>
        <topology evidence="1">Multi-pass membrane protein</topology>
    </subcellularLocation>
</comment>
<dbReference type="FunFam" id="1.20.1280.290:FF:000003">
    <property type="entry name" value="Bidirectional sugar transporter SWEET"/>
    <property type="match status" value="1"/>
</dbReference>
<feature type="region of interest" description="Disordered" evidence="11">
    <location>
        <begin position="312"/>
        <end position="353"/>
    </location>
</feature>
<dbReference type="Gene3D" id="1.20.1280.290">
    <property type="match status" value="2"/>
</dbReference>
<evidence type="ECO:0000256" key="1">
    <source>
        <dbReference type="ARBA" id="ARBA00004651"/>
    </source>
</evidence>
<evidence type="ECO:0000313" key="13">
    <source>
        <dbReference type="EMBL" id="URE48831.1"/>
    </source>
</evidence>
<comment type="function">
    <text evidence="10">Mediates both low-affinity uptake and efflux of sugar across the plasma membrane.</text>
</comment>
<evidence type="ECO:0000256" key="11">
    <source>
        <dbReference type="SAM" id="MobiDB-lite"/>
    </source>
</evidence>
<dbReference type="PANTHER" id="PTHR10791:SF22">
    <property type="entry name" value="BIDIRECTIONAL SUGAR TRANSPORTER SWEET11"/>
    <property type="match status" value="1"/>
</dbReference>
<feature type="compositionally biased region" description="Basic and acidic residues" evidence="11">
    <location>
        <begin position="325"/>
        <end position="337"/>
    </location>
</feature>
<sequence>MAGLSWDHPWAFTIGILGTSTLKPLFLLLHESAMKCTVIALFVVGMLQGSPALRWRTLRSKEDGALCSSHPDPVPTGNIVSLMVFLAPLPTFYRVYRRKSTEGFQSVPYVVALFSCMLWFFYAFLKTDAYLLITINSIGCAIETVYIVIYFTYAPKVAKIFTAKLVLLVNVGMFGLILLLTLRLAEGSERVRAFGWICVSFSVSVFVAPLSVIRLVIRTKSVEFMPVSLSFFLSLSAIVWFAYGLLTKDIYVGLPNVVGFIFGMLQMVLYVAYRDKNRVAIEHKLPEHIISIAKLSDEKASEIYPIDSATPVVHDQDKLGNGGQKKQEQGGAEEAKEGMAAPQMENEANGVGV</sequence>
<feature type="transmembrane region" description="Helical" evidence="12">
    <location>
        <begin position="12"/>
        <end position="29"/>
    </location>
</feature>
<keyword evidence="5" id="KW-0762">Sugar transport</keyword>
<evidence type="ECO:0000256" key="3">
    <source>
        <dbReference type="ARBA" id="ARBA00022448"/>
    </source>
</evidence>
<gene>
    <name evidence="13" type="ORF">MUK42_14980</name>
</gene>
<proteinExistence type="inferred from homology"/>
<dbReference type="InterPro" id="IPR004316">
    <property type="entry name" value="SWEET_rpt"/>
</dbReference>
<dbReference type="AlphaFoldDB" id="A0A9E7LCV1"/>
<evidence type="ECO:0000256" key="12">
    <source>
        <dbReference type="SAM" id="Phobius"/>
    </source>
</evidence>
<evidence type="ECO:0000256" key="7">
    <source>
        <dbReference type="ARBA" id="ARBA00022737"/>
    </source>
</evidence>
<evidence type="ECO:0000256" key="10">
    <source>
        <dbReference type="ARBA" id="ARBA00037238"/>
    </source>
</evidence>
<dbReference type="GO" id="GO:0005886">
    <property type="term" value="C:plasma membrane"/>
    <property type="evidence" value="ECO:0007669"/>
    <property type="project" value="UniProtKB-SubCell"/>
</dbReference>
<organism evidence="13 14">
    <name type="scientific">Musa troglodytarum</name>
    <name type="common">fe'i banana</name>
    <dbReference type="NCBI Taxonomy" id="320322"/>
    <lineage>
        <taxon>Eukaryota</taxon>
        <taxon>Viridiplantae</taxon>
        <taxon>Streptophyta</taxon>
        <taxon>Embryophyta</taxon>
        <taxon>Tracheophyta</taxon>
        <taxon>Spermatophyta</taxon>
        <taxon>Magnoliopsida</taxon>
        <taxon>Liliopsida</taxon>
        <taxon>Zingiberales</taxon>
        <taxon>Musaceae</taxon>
        <taxon>Musa</taxon>
    </lineage>
</organism>
<keyword evidence="14" id="KW-1185">Reference proteome</keyword>
<evidence type="ECO:0000256" key="9">
    <source>
        <dbReference type="ARBA" id="ARBA00023136"/>
    </source>
</evidence>
<name>A0A9E7LCV1_9LILI</name>
<feature type="transmembrane region" description="Helical" evidence="12">
    <location>
        <begin position="131"/>
        <end position="153"/>
    </location>
</feature>
<dbReference type="EMBL" id="CP097511">
    <property type="protein sequence ID" value="URE48831.1"/>
    <property type="molecule type" value="Genomic_DNA"/>
</dbReference>
<keyword evidence="4" id="KW-1003">Cell membrane</keyword>
<dbReference type="Pfam" id="PF03083">
    <property type="entry name" value="MtN3_slv"/>
    <property type="match status" value="2"/>
</dbReference>
<dbReference type="Proteomes" id="UP001055439">
    <property type="component" value="Chromosome 9"/>
</dbReference>
<keyword evidence="8 12" id="KW-1133">Transmembrane helix</keyword>
<keyword evidence="3" id="KW-0813">Transport</keyword>
<evidence type="ECO:0000313" key="14">
    <source>
        <dbReference type="Proteomes" id="UP001055439"/>
    </source>
</evidence>
<dbReference type="InterPro" id="IPR047664">
    <property type="entry name" value="SWEET"/>
</dbReference>
<feature type="transmembrane region" description="Helical" evidence="12">
    <location>
        <begin position="194"/>
        <end position="217"/>
    </location>
</feature>
<dbReference type="FunFam" id="1.20.1280.290:FF:000001">
    <property type="entry name" value="Bidirectional sugar transporter SWEET"/>
    <property type="match status" value="1"/>
</dbReference>
<feature type="transmembrane region" description="Helical" evidence="12">
    <location>
        <begin position="252"/>
        <end position="273"/>
    </location>
</feature>
<evidence type="ECO:0000256" key="6">
    <source>
        <dbReference type="ARBA" id="ARBA00022692"/>
    </source>
</evidence>
<keyword evidence="6 12" id="KW-0812">Transmembrane</keyword>
<feature type="transmembrane region" description="Helical" evidence="12">
    <location>
        <begin position="107"/>
        <end position="125"/>
    </location>
</feature>
<feature type="transmembrane region" description="Helical" evidence="12">
    <location>
        <begin position="36"/>
        <end position="55"/>
    </location>
</feature>
<protein>
    <submittedName>
        <fullName evidence="13">Protein RUPTURED POLLEN GRAIN 1</fullName>
    </submittedName>
</protein>
<evidence type="ECO:0000256" key="2">
    <source>
        <dbReference type="ARBA" id="ARBA00007809"/>
    </source>
</evidence>
<dbReference type="GO" id="GO:0051119">
    <property type="term" value="F:sugar transmembrane transporter activity"/>
    <property type="evidence" value="ECO:0007669"/>
    <property type="project" value="InterPro"/>
</dbReference>
<evidence type="ECO:0000256" key="4">
    <source>
        <dbReference type="ARBA" id="ARBA00022475"/>
    </source>
</evidence>
<reference evidence="13" key="1">
    <citation type="submission" date="2022-05" db="EMBL/GenBank/DDBJ databases">
        <title>The Musa troglodytarum L. genome provides insights into the mechanism of non-climacteric behaviour and enrichment of carotenoids.</title>
        <authorList>
            <person name="Wang J."/>
        </authorList>
    </citation>
    <scope>NUCLEOTIDE SEQUENCE</scope>
    <source>
        <tissue evidence="13">Leaf</tissue>
    </source>
</reference>
<accession>A0A9E7LCV1</accession>
<dbReference type="OrthoDB" id="409725at2759"/>
<feature type="transmembrane region" description="Helical" evidence="12">
    <location>
        <begin position="75"/>
        <end position="95"/>
    </location>
</feature>
<feature type="transmembrane region" description="Helical" evidence="12">
    <location>
        <begin position="224"/>
        <end position="246"/>
    </location>
</feature>
<evidence type="ECO:0000256" key="5">
    <source>
        <dbReference type="ARBA" id="ARBA00022597"/>
    </source>
</evidence>
<comment type="similarity">
    <text evidence="2">Belongs to the SWEET sugar transporter family.</text>
</comment>
<feature type="transmembrane region" description="Helical" evidence="12">
    <location>
        <begin position="165"/>
        <end position="182"/>
    </location>
</feature>
<keyword evidence="7" id="KW-0677">Repeat</keyword>
<evidence type="ECO:0000256" key="8">
    <source>
        <dbReference type="ARBA" id="ARBA00022989"/>
    </source>
</evidence>
<dbReference type="PANTHER" id="PTHR10791">
    <property type="entry name" value="RAG1-ACTIVATING PROTEIN 1"/>
    <property type="match status" value="1"/>
</dbReference>